<reference evidence="2 3" key="1">
    <citation type="submission" date="2017-07" db="EMBL/GenBank/DDBJ databases">
        <authorList>
            <person name="Sun Z.S."/>
            <person name="Albrecht U."/>
            <person name="Echele G."/>
            <person name="Lee C.C."/>
        </authorList>
    </citation>
    <scope>NUCLEOTIDE SEQUENCE [LARGE SCALE GENOMIC DNA]</scope>
    <source>
        <strain evidence="2 3">P16-029</strain>
    </source>
</reference>
<dbReference type="SUPFAM" id="SSF51695">
    <property type="entry name" value="PLC-like phosphodiesterases"/>
    <property type="match status" value="1"/>
</dbReference>
<dbReference type="InterPro" id="IPR017946">
    <property type="entry name" value="PLC-like_Pdiesterase_TIM-brl"/>
</dbReference>
<evidence type="ECO:0000313" key="3">
    <source>
        <dbReference type="Proteomes" id="UP000259211"/>
    </source>
</evidence>
<feature type="domain" description="GP-PDE" evidence="1">
    <location>
        <begin position="2"/>
        <end position="238"/>
    </location>
</feature>
<comment type="caution">
    <text evidence="2">The sequence shown here is derived from an EMBL/GenBank/DDBJ whole genome shotgun (WGS) entry which is preliminary data.</text>
</comment>
<dbReference type="PANTHER" id="PTHR46211:SF14">
    <property type="entry name" value="GLYCEROPHOSPHODIESTER PHOSPHODIESTERASE"/>
    <property type="match status" value="1"/>
</dbReference>
<organism evidence="2 3">
    <name type="scientific">Cutibacterium avidum</name>
    <dbReference type="NCBI Taxonomy" id="33010"/>
    <lineage>
        <taxon>Bacteria</taxon>
        <taxon>Bacillati</taxon>
        <taxon>Actinomycetota</taxon>
        <taxon>Actinomycetes</taxon>
        <taxon>Propionibacteriales</taxon>
        <taxon>Propionibacteriaceae</taxon>
        <taxon>Cutibacterium</taxon>
    </lineage>
</organism>
<proteinExistence type="predicted"/>
<dbReference type="Pfam" id="PF03009">
    <property type="entry name" value="GDPD"/>
    <property type="match status" value="1"/>
</dbReference>
<dbReference type="Proteomes" id="UP000259211">
    <property type="component" value="Unassembled WGS sequence"/>
</dbReference>
<gene>
    <name evidence="2" type="ORF">CHT91_08705</name>
</gene>
<dbReference type="AlphaFoldDB" id="A0A3E2DE63"/>
<dbReference type="RefSeq" id="WP_117189498.1">
    <property type="nucleotide sequence ID" value="NZ_JASORL010000011.1"/>
</dbReference>
<dbReference type="GO" id="GO:0006629">
    <property type="term" value="P:lipid metabolic process"/>
    <property type="evidence" value="ECO:0007669"/>
    <property type="project" value="InterPro"/>
</dbReference>
<evidence type="ECO:0000259" key="1">
    <source>
        <dbReference type="PROSITE" id="PS51704"/>
    </source>
</evidence>
<dbReference type="InterPro" id="IPR030395">
    <property type="entry name" value="GP_PDE_dom"/>
</dbReference>
<accession>A0A3E2DE63</accession>
<dbReference type="GO" id="GO:0008081">
    <property type="term" value="F:phosphoric diester hydrolase activity"/>
    <property type="evidence" value="ECO:0007669"/>
    <property type="project" value="InterPro"/>
</dbReference>
<sequence length="241" mass="26599">MTTVWAHRGSSMQFPENTLPAFQNAIDLDADGIELDVQLTSDGHVVVCHDETVDRTTDGHGPIVSMALDQVRSLNAAANTDHPPAQVPLLDEVLDLLVPTTLGLNIELKNSVERYPSLIEAVARAIDTHHMADRIVISSFNHRCMAEVAERTHNRVERAILYADDIVDPWDYARHLDVQAVHPGAHLLADRDDVPTFHDAGLTVRTWTLDTPDHLRVARALDVDAVITNDPATAQRVLAED</sequence>
<evidence type="ECO:0000313" key="2">
    <source>
        <dbReference type="EMBL" id="RFT43660.1"/>
    </source>
</evidence>
<dbReference type="Gene3D" id="3.20.20.190">
    <property type="entry name" value="Phosphatidylinositol (PI) phosphodiesterase"/>
    <property type="match status" value="1"/>
</dbReference>
<dbReference type="PANTHER" id="PTHR46211">
    <property type="entry name" value="GLYCEROPHOSPHORYL DIESTER PHOSPHODIESTERASE"/>
    <property type="match status" value="1"/>
</dbReference>
<name>A0A3E2DE63_9ACTN</name>
<protein>
    <submittedName>
        <fullName evidence="2">Glycerophosphodiester phosphodiesterase</fullName>
    </submittedName>
</protein>
<dbReference type="EMBL" id="NOWI01000007">
    <property type="protein sequence ID" value="RFT43660.1"/>
    <property type="molecule type" value="Genomic_DNA"/>
</dbReference>
<dbReference type="PROSITE" id="PS51704">
    <property type="entry name" value="GP_PDE"/>
    <property type="match status" value="1"/>
</dbReference>